<reference evidence="1" key="2">
    <citation type="submission" date="2025-08" db="UniProtKB">
        <authorList>
            <consortium name="Ensembl"/>
        </authorList>
    </citation>
    <scope>IDENTIFICATION</scope>
</reference>
<dbReference type="AlphaFoldDB" id="H2YGD2"/>
<dbReference type="Ensembl" id="ENSCSAVT00000004445.1">
    <property type="protein sequence ID" value="ENSCSAVP00000004381.1"/>
    <property type="gene ID" value="ENSCSAVG00000002590.1"/>
</dbReference>
<dbReference type="HOGENOM" id="CLU_2333029_0_0_1"/>
<dbReference type="Proteomes" id="UP000007875">
    <property type="component" value="Unassembled WGS sequence"/>
</dbReference>
<reference evidence="2" key="1">
    <citation type="submission" date="2003-08" db="EMBL/GenBank/DDBJ databases">
        <authorList>
            <person name="Birren B."/>
            <person name="Nusbaum C."/>
            <person name="Abebe A."/>
            <person name="Abouelleil A."/>
            <person name="Adekoya E."/>
            <person name="Ait-zahra M."/>
            <person name="Allen N."/>
            <person name="Allen T."/>
            <person name="An P."/>
            <person name="Anderson M."/>
            <person name="Anderson S."/>
            <person name="Arachchi H."/>
            <person name="Armbruster J."/>
            <person name="Bachantsang P."/>
            <person name="Baldwin J."/>
            <person name="Barry A."/>
            <person name="Bayul T."/>
            <person name="Blitshsteyn B."/>
            <person name="Bloom T."/>
            <person name="Blye J."/>
            <person name="Boguslavskiy L."/>
            <person name="Borowsky M."/>
            <person name="Boukhgalter B."/>
            <person name="Brunache A."/>
            <person name="Butler J."/>
            <person name="Calixte N."/>
            <person name="Calvo S."/>
            <person name="Camarata J."/>
            <person name="Campo K."/>
            <person name="Chang J."/>
            <person name="Cheshatsang Y."/>
            <person name="Citroen M."/>
            <person name="Collymore A."/>
            <person name="Considine T."/>
            <person name="Cook A."/>
            <person name="Cooke P."/>
            <person name="Corum B."/>
            <person name="Cuomo C."/>
            <person name="David R."/>
            <person name="Dawoe T."/>
            <person name="Degray S."/>
            <person name="Dodge S."/>
            <person name="Dooley K."/>
            <person name="Dorje P."/>
            <person name="Dorjee K."/>
            <person name="Dorris L."/>
            <person name="Duffey N."/>
            <person name="Dupes A."/>
            <person name="Elkins T."/>
            <person name="Engels R."/>
            <person name="Erickson J."/>
            <person name="Farina A."/>
            <person name="Faro S."/>
            <person name="Ferreira P."/>
            <person name="Fischer H."/>
            <person name="Fitzgerald M."/>
            <person name="Foley K."/>
            <person name="Gage D."/>
            <person name="Galagan J."/>
            <person name="Gearin G."/>
            <person name="Gnerre S."/>
            <person name="Gnirke A."/>
            <person name="Goyette A."/>
            <person name="Graham J."/>
            <person name="Grandbois E."/>
            <person name="Gyaltsen K."/>
            <person name="Hafez N."/>
            <person name="Hagopian D."/>
            <person name="Hagos B."/>
            <person name="Hall J."/>
            <person name="Hatcher B."/>
            <person name="Heller A."/>
            <person name="Higgins H."/>
            <person name="Honan T."/>
            <person name="Horn A."/>
            <person name="Houde N."/>
            <person name="Hughes L."/>
            <person name="Hulme W."/>
            <person name="Husby E."/>
            <person name="Iliev I."/>
            <person name="Jaffe D."/>
            <person name="Jones C."/>
            <person name="Kamal M."/>
            <person name="Kamat A."/>
            <person name="Kamvysselis M."/>
            <person name="Karlsson E."/>
            <person name="Kells C."/>
            <person name="Kieu A."/>
            <person name="Kisner P."/>
            <person name="Kodira C."/>
            <person name="Kulbokas E."/>
            <person name="Labutti K."/>
            <person name="Lama D."/>
            <person name="Landers T."/>
            <person name="Leger J."/>
            <person name="Levine S."/>
            <person name="Lewis D."/>
            <person name="Lewis T."/>
            <person name="Lindblad-toh K."/>
            <person name="Liu X."/>
            <person name="Lokyitsang T."/>
            <person name="Lokyitsang Y."/>
            <person name="Lucien O."/>
            <person name="Lui A."/>
            <person name="Ma L.J."/>
            <person name="Mabbitt R."/>
            <person name="Macdonald J."/>
            <person name="Maclean C."/>
            <person name="Major J."/>
            <person name="Manning J."/>
            <person name="Marabella R."/>
            <person name="Maru K."/>
            <person name="Matthews C."/>
            <person name="Mauceli E."/>
            <person name="Mccarthy M."/>
            <person name="Mcdonough S."/>
            <person name="Mcghee T."/>
            <person name="Meldrim J."/>
            <person name="Meneus L."/>
            <person name="Mesirov J."/>
            <person name="Mihalev A."/>
            <person name="Mihova T."/>
            <person name="Mikkelsen T."/>
            <person name="Mlenga V."/>
            <person name="Moru K."/>
            <person name="Mozes J."/>
            <person name="Mulrain L."/>
            <person name="Munson G."/>
            <person name="Naylor J."/>
            <person name="Newes C."/>
            <person name="Nguyen C."/>
            <person name="Nguyen N."/>
            <person name="Nguyen T."/>
            <person name="Nicol R."/>
            <person name="Nielsen C."/>
            <person name="Nizzari M."/>
            <person name="Norbu C."/>
            <person name="Norbu N."/>
            <person name="O'donnell P."/>
            <person name="Okoawo O."/>
            <person name="O'leary S."/>
            <person name="Omotosho B."/>
            <person name="O'neill K."/>
            <person name="Osman S."/>
            <person name="Parker S."/>
            <person name="Perrin D."/>
            <person name="Phunkhang P."/>
            <person name="Piqani B."/>
            <person name="Purcell S."/>
            <person name="Rachupka T."/>
            <person name="Ramasamy U."/>
            <person name="Rameau R."/>
            <person name="Ray V."/>
            <person name="Raymond C."/>
            <person name="Retta R."/>
            <person name="Richardson S."/>
            <person name="Rise C."/>
            <person name="Rodriguez J."/>
            <person name="Rogers J."/>
            <person name="Rogov P."/>
            <person name="Rutman M."/>
            <person name="Schupbach R."/>
            <person name="Seaman C."/>
            <person name="Settipalli S."/>
            <person name="Sharpe T."/>
            <person name="Sheridan J."/>
            <person name="Sherpa N."/>
            <person name="Shi J."/>
            <person name="Smirnov S."/>
            <person name="Smith C."/>
            <person name="Sougnez C."/>
            <person name="Spencer B."/>
            <person name="Stalker J."/>
            <person name="Stange-thomann N."/>
            <person name="Stavropoulos S."/>
            <person name="Stetson K."/>
            <person name="Stone C."/>
            <person name="Stone S."/>
            <person name="Stubbs M."/>
            <person name="Talamas J."/>
            <person name="Tchuinga P."/>
            <person name="Tenzing P."/>
            <person name="Tesfaye S."/>
            <person name="Theodore J."/>
            <person name="Thoulutsang Y."/>
            <person name="Topham K."/>
            <person name="Towey S."/>
            <person name="Tsamla T."/>
            <person name="Tsomo N."/>
            <person name="Vallee D."/>
            <person name="Vassiliev H."/>
            <person name="Venkataraman V."/>
            <person name="Vinson J."/>
            <person name="Vo A."/>
            <person name="Wade C."/>
            <person name="Wang S."/>
            <person name="Wangchuk T."/>
            <person name="Wangdi T."/>
            <person name="Whittaker C."/>
            <person name="Wilkinson J."/>
            <person name="Wu Y."/>
            <person name="Wyman D."/>
            <person name="Yadav S."/>
            <person name="Yang S."/>
            <person name="Yang X."/>
            <person name="Yeager S."/>
            <person name="Yee E."/>
            <person name="Young G."/>
            <person name="Zainoun J."/>
            <person name="Zembeck L."/>
            <person name="Zimmer A."/>
            <person name="Zody M."/>
            <person name="Lander E."/>
        </authorList>
    </citation>
    <scope>NUCLEOTIDE SEQUENCE [LARGE SCALE GENOMIC DNA]</scope>
</reference>
<name>H2YGD2_CIOSA</name>
<protein>
    <submittedName>
        <fullName evidence="1">Uncharacterized protein</fullName>
    </submittedName>
</protein>
<proteinExistence type="predicted"/>
<sequence length="98" mass="11549">MVMNPVMRPIIWNHHHMKKMRRYHEMTSRIFCRKMALFPTRPTFQASQTNQTKTALLQHASFPISSPVTTYPTFYVGRINTALVWIRKSNTTLRVMAP</sequence>
<dbReference type="InParanoid" id="H2YGD2"/>
<organism evidence="1 2">
    <name type="scientific">Ciona savignyi</name>
    <name type="common">Pacific transparent sea squirt</name>
    <dbReference type="NCBI Taxonomy" id="51511"/>
    <lineage>
        <taxon>Eukaryota</taxon>
        <taxon>Metazoa</taxon>
        <taxon>Chordata</taxon>
        <taxon>Tunicata</taxon>
        <taxon>Ascidiacea</taxon>
        <taxon>Phlebobranchia</taxon>
        <taxon>Cionidae</taxon>
        <taxon>Ciona</taxon>
    </lineage>
</organism>
<reference evidence="1" key="3">
    <citation type="submission" date="2025-09" db="UniProtKB">
        <authorList>
            <consortium name="Ensembl"/>
        </authorList>
    </citation>
    <scope>IDENTIFICATION</scope>
</reference>
<evidence type="ECO:0000313" key="2">
    <source>
        <dbReference type="Proteomes" id="UP000007875"/>
    </source>
</evidence>
<keyword evidence="2" id="KW-1185">Reference proteome</keyword>
<accession>H2YGD2</accession>
<evidence type="ECO:0000313" key="1">
    <source>
        <dbReference type="Ensembl" id="ENSCSAVP00000004381.1"/>
    </source>
</evidence>